<organism evidence="1 2">
    <name type="scientific">Pectobacterium parmentieri</name>
    <dbReference type="NCBI Taxonomy" id="1905730"/>
    <lineage>
        <taxon>Bacteria</taxon>
        <taxon>Pseudomonadati</taxon>
        <taxon>Pseudomonadota</taxon>
        <taxon>Gammaproteobacteria</taxon>
        <taxon>Enterobacterales</taxon>
        <taxon>Pectobacteriaceae</taxon>
        <taxon>Pectobacterium</taxon>
    </lineage>
</organism>
<dbReference type="EMBL" id="CP003415">
    <property type="protein sequence ID" value="AFI89299.1"/>
    <property type="molecule type" value="Genomic_DNA"/>
</dbReference>
<dbReference type="Proteomes" id="UP000008044">
    <property type="component" value="Chromosome"/>
</dbReference>
<proteinExistence type="predicted"/>
<protein>
    <submittedName>
        <fullName evidence="1">Uncharacterized protein</fullName>
    </submittedName>
</protein>
<gene>
    <name evidence="1" type="ordered locus">W5S_1198</name>
</gene>
<accession>A0A0H3I1Q8</accession>
<sequence length="70" mass="8290">MVLFFNISALSVYDFFLQEKYYLRKQNQETIPYQRCVNIYDKCFGWGTFTISVKKMKVLMPGCSNVSLSR</sequence>
<dbReference type="eggNOG" id="ENOG5032PF6">
    <property type="taxonomic scope" value="Bacteria"/>
</dbReference>
<evidence type="ECO:0000313" key="1">
    <source>
        <dbReference type="EMBL" id="AFI89299.1"/>
    </source>
</evidence>
<reference evidence="1 2" key="1">
    <citation type="journal article" date="2012" name="J. Bacteriol.">
        <title>Genome sequence of Pectobacterium sp. strain SCC3193.</title>
        <authorList>
            <person name="Koskinen J.P."/>
            <person name="Laine P."/>
            <person name="Niemi O."/>
            <person name="Nykyri J."/>
            <person name="Harjunpaa H."/>
            <person name="Auvinen P."/>
            <person name="Paulin L."/>
            <person name="Pirhonen M."/>
            <person name="Palva T."/>
            <person name="Holm L."/>
        </authorList>
    </citation>
    <scope>NUCLEOTIDE SEQUENCE [LARGE SCALE GENOMIC DNA]</scope>
    <source>
        <strain evidence="1 2">SCC3193</strain>
    </source>
</reference>
<dbReference type="AlphaFoldDB" id="A0A0H3I1Q8"/>
<evidence type="ECO:0000313" key="2">
    <source>
        <dbReference type="Proteomes" id="UP000008044"/>
    </source>
</evidence>
<dbReference type="HOGENOM" id="CLU_2754289_0_0_6"/>
<name>A0A0H3I1Q8_PECPM</name>
<dbReference type="KEGG" id="pec:W5S_1198"/>